<reference evidence="1" key="1">
    <citation type="submission" date="2021-02" db="EMBL/GenBank/DDBJ databases">
        <authorList>
            <person name="Nowell W R."/>
        </authorList>
    </citation>
    <scope>NUCLEOTIDE SEQUENCE</scope>
</reference>
<name>A0A8S3H4A3_9BILA</name>
<accession>A0A8S3H4A3</accession>
<evidence type="ECO:0000313" key="1">
    <source>
        <dbReference type="EMBL" id="CAF5176136.1"/>
    </source>
</evidence>
<organism evidence="1 2">
    <name type="scientific">Rotaria magnacalcarata</name>
    <dbReference type="NCBI Taxonomy" id="392030"/>
    <lineage>
        <taxon>Eukaryota</taxon>
        <taxon>Metazoa</taxon>
        <taxon>Spiralia</taxon>
        <taxon>Gnathifera</taxon>
        <taxon>Rotifera</taxon>
        <taxon>Eurotatoria</taxon>
        <taxon>Bdelloidea</taxon>
        <taxon>Philodinida</taxon>
        <taxon>Philodinidae</taxon>
        <taxon>Rotaria</taxon>
    </lineage>
</organism>
<gene>
    <name evidence="1" type="ORF">GIL414_LOCUS67742</name>
</gene>
<feature type="non-terminal residue" evidence="1">
    <location>
        <position position="1"/>
    </location>
</feature>
<comment type="caution">
    <text evidence="1">The sequence shown here is derived from an EMBL/GenBank/DDBJ whole genome shotgun (WGS) entry which is preliminary data.</text>
</comment>
<dbReference type="AlphaFoldDB" id="A0A8S3H4A3"/>
<sequence>GELLEAMLNNINSLATRSAGDNDIILSNRQSQSVIYNIVRQTNPNSLLLKLYTDGIAITNPIGPKKDSHKLTCFYYLLDD</sequence>
<dbReference type="Proteomes" id="UP000681720">
    <property type="component" value="Unassembled WGS sequence"/>
</dbReference>
<protein>
    <submittedName>
        <fullName evidence="1">Uncharacterized protein</fullName>
    </submittedName>
</protein>
<proteinExistence type="predicted"/>
<dbReference type="EMBL" id="CAJOBJ010326564">
    <property type="protein sequence ID" value="CAF5176136.1"/>
    <property type="molecule type" value="Genomic_DNA"/>
</dbReference>
<evidence type="ECO:0000313" key="2">
    <source>
        <dbReference type="Proteomes" id="UP000681720"/>
    </source>
</evidence>